<reference evidence="2" key="1">
    <citation type="journal article" date="2023" name="Int. J. Syst. Evol. Microbiol.">
        <title>Methylocystis iwaonis sp. nov., a type II methane-oxidizing bacterium from surface soil of a rice paddy field in Japan, and emended description of the genus Methylocystis (ex Whittenbury et al. 1970) Bowman et al. 1993.</title>
        <authorList>
            <person name="Kaise H."/>
            <person name="Sawadogo J.B."/>
            <person name="Alam M.S."/>
            <person name="Ueno C."/>
            <person name="Dianou D."/>
            <person name="Shinjo R."/>
            <person name="Asakawa S."/>
        </authorList>
    </citation>
    <scope>NUCLEOTIDE SEQUENCE</scope>
    <source>
        <strain evidence="2">LMG27198</strain>
    </source>
</reference>
<sequence>MRRLFAVLTAFFSLAVSISAAQPYPPQGPYPAPHAYGQGLPAGGQWGGQSWGGQSMTQGAGQQGYGGCYGCSYMGDYRPSPGHRRPAPPLRLQGQWRNGWWYY</sequence>
<dbReference type="EMBL" id="BSEC01000001">
    <property type="protein sequence ID" value="GLI94779.1"/>
    <property type="molecule type" value="Genomic_DNA"/>
</dbReference>
<dbReference type="RefSeq" id="WP_281804971.1">
    <property type="nucleotide sequence ID" value="NZ_BSEC01000001.1"/>
</dbReference>
<accession>A0A9W6LTU5</accession>
<dbReference type="Proteomes" id="UP001144323">
    <property type="component" value="Unassembled WGS sequence"/>
</dbReference>
<feature type="chain" id="PRO_5040916768" description="Sulfur globule protein" evidence="1">
    <location>
        <begin position="22"/>
        <end position="103"/>
    </location>
</feature>
<feature type="signal peptide" evidence="1">
    <location>
        <begin position="1"/>
        <end position="21"/>
    </location>
</feature>
<gene>
    <name evidence="2" type="ORF">LMG27198_37710</name>
</gene>
<name>A0A9W6LTU5_9HYPH</name>
<organism evidence="2 3">
    <name type="scientific">Methylocystis echinoides</name>
    <dbReference type="NCBI Taxonomy" id="29468"/>
    <lineage>
        <taxon>Bacteria</taxon>
        <taxon>Pseudomonadati</taxon>
        <taxon>Pseudomonadota</taxon>
        <taxon>Alphaproteobacteria</taxon>
        <taxon>Hyphomicrobiales</taxon>
        <taxon>Methylocystaceae</taxon>
        <taxon>Methylocystis</taxon>
    </lineage>
</organism>
<evidence type="ECO:0008006" key="4">
    <source>
        <dbReference type="Google" id="ProtNLM"/>
    </source>
</evidence>
<comment type="caution">
    <text evidence="2">The sequence shown here is derived from an EMBL/GenBank/DDBJ whole genome shotgun (WGS) entry which is preliminary data.</text>
</comment>
<proteinExistence type="predicted"/>
<evidence type="ECO:0000256" key="1">
    <source>
        <dbReference type="SAM" id="SignalP"/>
    </source>
</evidence>
<evidence type="ECO:0000313" key="2">
    <source>
        <dbReference type="EMBL" id="GLI94779.1"/>
    </source>
</evidence>
<evidence type="ECO:0000313" key="3">
    <source>
        <dbReference type="Proteomes" id="UP001144323"/>
    </source>
</evidence>
<keyword evidence="1" id="KW-0732">Signal</keyword>
<dbReference type="AlphaFoldDB" id="A0A9W6LTU5"/>
<protein>
    <recommendedName>
        <fullName evidence="4">Sulfur globule protein</fullName>
    </recommendedName>
</protein>
<keyword evidence="3" id="KW-1185">Reference proteome</keyword>